<dbReference type="InterPro" id="IPR036397">
    <property type="entry name" value="RNaseH_sf"/>
</dbReference>
<proteinExistence type="predicted"/>
<accession>A0A6A3BN60</accession>
<dbReference type="Gene3D" id="3.30.420.10">
    <property type="entry name" value="Ribonuclease H-like superfamily/Ribonuclease H"/>
    <property type="match status" value="1"/>
</dbReference>
<dbReference type="CDD" id="cd06222">
    <property type="entry name" value="RNase_H_like"/>
    <property type="match status" value="1"/>
</dbReference>
<dbReference type="InterPro" id="IPR053151">
    <property type="entry name" value="RNase_H-like"/>
</dbReference>
<gene>
    <name evidence="2" type="ORF">F3Y22_tig00110108pilonHSYRG00052</name>
</gene>
<evidence type="ECO:0000313" key="3">
    <source>
        <dbReference type="Proteomes" id="UP000436088"/>
    </source>
</evidence>
<dbReference type="SUPFAM" id="SSF53098">
    <property type="entry name" value="Ribonuclease H-like"/>
    <property type="match status" value="1"/>
</dbReference>
<dbReference type="Pfam" id="PF13456">
    <property type="entry name" value="RVT_3"/>
    <property type="match status" value="1"/>
</dbReference>
<dbReference type="AlphaFoldDB" id="A0A6A3BN60"/>
<evidence type="ECO:0000259" key="1">
    <source>
        <dbReference type="Pfam" id="PF13456"/>
    </source>
</evidence>
<keyword evidence="3" id="KW-1185">Reference proteome</keyword>
<protein>
    <recommendedName>
        <fullName evidence="1">RNase H type-1 domain-containing protein</fullName>
    </recommendedName>
</protein>
<dbReference type="PANTHER" id="PTHR47723">
    <property type="entry name" value="OS05G0353850 PROTEIN"/>
    <property type="match status" value="1"/>
</dbReference>
<dbReference type="InterPro" id="IPR002156">
    <property type="entry name" value="RNaseH_domain"/>
</dbReference>
<organism evidence="2 3">
    <name type="scientific">Hibiscus syriacus</name>
    <name type="common">Rose of Sharon</name>
    <dbReference type="NCBI Taxonomy" id="106335"/>
    <lineage>
        <taxon>Eukaryota</taxon>
        <taxon>Viridiplantae</taxon>
        <taxon>Streptophyta</taxon>
        <taxon>Embryophyta</taxon>
        <taxon>Tracheophyta</taxon>
        <taxon>Spermatophyta</taxon>
        <taxon>Magnoliopsida</taxon>
        <taxon>eudicotyledons</taxon>
        <taxon>Gunneridae</taxon>
        <taxon>Pentapetalae</taxon>
        <taxon>rosids</taxon>
        <taxon>malvids</taxon>
        <taxon>Malvales</taxon>
        <taxon>Malvaceae</taxon>
        <taxon>Malvoideae</taxon>
        <taxon>Hibiscus</taxon>
    </lineage>
</organism>
<dbReference type="PANTHER" id="PTHR47723:SF19">
    <property type="entry name" value="POLYNUCLEOTIDYL TRANSFERASE, RIBONUCLEASE H-LIKE SUPERFAMILY PROTEIN"/>
    <property type="match status" value="1"/>
</dbReference>
<reference evidence="2" key="1">
    <citation type="submission" date="2019-09" db="EMBL/GenBank/DDBJ databases">
        <title>Draft genome information of white flower Hibiscus syriacus.</title>
        <authorList>
            <person name="Kim Y.-M."/>
        </authorList>
    </citation>
    <scope>NUCLEOTIDE SEQUENCE [LARGE SCALE GENOMIC DNA]</scope>
    <source>
        <strain evidence="2">YM2019G1</strain>
    </source>
</reference>
<feature type="domain" description="RNase H type-1" evidence="1">
    <location>
        <begin position="23"/>
        <end position="136"/>
    </location>
</feature>
<sequence>MGDEEVAEALHIEDDGVDVIEGVSTSTGKAAAGGVFSDHLGHFISAYNKDLGFSSVPYAELWGICHGLHLAWSQGFESILVQTDNSEAYYLLFYASMGFPFWQVRKISSLFCQSWHVNFSLIKREAKRAADFMAKSTIRHDDLGSLQYPTERARFHPSTKHSWPSFFKASLMYFLFSFCFI</sequence>
<dbReference type="GO" id="GO:0003676">
    <property type="term" value="F:nucleic acid binding"/>
    <property type="evidence" value="ECO:0007669"/>
    <property type="project" value="InterPro"/>
</dbReference>
<dbReference type="InterPro" id="IPR012337">
    <property type="entry name" value="RNaseH-like_sf"/>
</dbReference>
<dbReference type="EMBL" id="VEPZ02000841">
    <property type="protein sequence ID" value="KAE8716868.1"/>
    <property type="molecule type" value="Genomic_DNA"/>
</dbReference>
<evidence type="ECO:0000313" key="2">
    <source>
        <dbReference type="EMBL" id="KAE8716868.1"/>
    </source>
</evidence>
<dbReference type="GO" id="GO:0004523">
    <property type="term" value="F:RNA-DNA hybrid ribonuclease activity"/>
    <property type="evidence" value="ECO:0007669"/>
    <property type="project" value="InterPro"/>
</dbReference>
<comment type="caution">
    <text evidence="2">The sequence shown here is derived from an EMBL/GenBank/DDBJ whole genome shotgun (WGS) entry which is preliminary data.</text>
</comment>
<dbReference type="InterPro" id="IPR044730">
    <property type="entry name" value="RNase_H-like_dom_plant"/>
</dbReference>
<dbReference type="Proteomes" id="UP000436088">
    <property type="component" value="Unassembled WGS sequence"/>
</dbReference>
<name>A0A6A3BN60_HIBSY</name>